<dbReference type="Proteomes" id="UP000194012">
    <property type="component" value="Unassembled WGS sequence"/>
</dbReference>
<evidence type="ECO:0000313" key="1">
    <source>
        <dbReference type="EMBL" id="SLN10436.1"/>
    </source>
</evidence>
<sequence length="290" mass="32869">MIYTSAQDWRAATHKRVLFYGMSGLGKTYLSNMLRDGGDWFHYSIDYRIGTRYMGELIADNAKAYAMQVPFLRDLLLTDSIYIGSNITFNNLAPVSTYLGKPGDPAKGGLPIDEYRRRQDQFRQAEIAALMDTGHFIARADALYGYSNFICDTGGSICEWVEGDDPNDPILCELSQQCLLIYIEGSEAHTQELIRRFDRAPKPMAYQPAFLDASWEEYLSENNIEADEVDPDSFIRWTYARALAHRQPRYEAMAPWGVTVSDDEVATVKTPADFDHLIATALERRADTPI</sequence>
<evidence type="ECO:0008006" key="3">
    <source>
        <dbReference type="Google" id="ProtNLM"/>
    </source>
</evidence>
<dbReference type="SUPFAM" id="SSF52540">
    <property type="entry name" value="P-loop containing nucleoside triphosphate hydrolases"/>
    <property type="match status" value="1"/>
</dbReference>
<accession>A0A1X6Y4J8</accession>
<keyword evidence="2" id="KW-1185">Reference proteome</keyword>
<protein>
    <recommendedName>
        <fullName evidence="3">ATPase</fullName>
    </recommendedName>
</protein>
<proteinExistence type="predicted"/>
<dbReference type="RefSeq" id="WP_085825182.1">
    <property type="nucleotide sequence ID" value="NZ_FWFJ01000001.1"/>
</dbReference>
<dbReference type="OrthoDB" id="9777291at2"/>
<dbReference type="AlphaFoldDB" id="A0A1X6Y4J8"/>
<reference evidence="2" key="1">
    <citation type="submission" date="2017-03" db="EMBL/GenBank/DDBJ databases">
        <authorList>
            <person name="Rodrigo-Torres L."/>
            <person name="Arahal R.D."/>
            <person name="Lucena T."/>
        </authorList>
    </citation>
    <scope>NUCLEOTIDE SEQUENCE [LARGE SCALE GENOMIC DNA]</scope>
    <source>
        <strain evidence="2">CECT 8370</strain>
    </source>
</reference>
<dbReference type="InterPro" id="IPR027417">
    <property type="entry name" value="P-loop_NTPase"/>
</dbReference>
<evidence type="ECO:0000313" key="2">
    <source>
        <dbReference type="Proteomes" id="UP000194012"/>
    </source>
</evidence>
<dbReference type="EMBL" id="FWFJ01000001">
    <property type="protein sequence ID" value="SLN10436.1"/>
    <property type="molecule type" value="Genomic_DNA"/>
</dbReference>
<gene>
    <name evidence="1" type="ORF">ROG8370_00161</name>
</gene>
<name>A0A1X6Y4J8_9RHOB</name>
<organism evidence="1 2">
    <name type="scientific">Roseovarius gaetbuli</name>
    <dbReference type="NCBI Taxonomy" id="1356575"/>
    <lineage>
        <taxon>Bacteria</taxon>
        <taxon>Pseudomonadati</taxon>
        <taxon>Pseudomonadota</taxon>
        <taxon>Alphaproteobacteria</taxon>
        <taxon>Rhodobacterales</taxon>
        <taxon>Roseobacteraceae</taxon>
        <taxon>Roseovarius</taxon>
    </lineage>
</organism>
<dbReference type="Gene3D" id="3.40.50.300">
    <property type="entry name" value="P-loop containing nucleotide triphosphate hydrolases"/>
    <property type="match status" value="1"/>
</dbReference>